<accession>A0ABN8UEF1</accession>
<reference evidence="1" key="1">
    <citation type="submission" date="2022-06" db="EMBL/GenBank/DDBJ databases">
        <authorList>
            <person name="Dietemann V."/>
            <person name="Ory F."/>
            <person name="Dainat B."/>
            <person name="Oberhansli S."/>
        </authorList>
    </citation>
    <scope>NUCLEOTIDE SEQUENCE</scope>
    <source>
        <strain evidence="1">Ena-SAMPLE-TAB-26-04-2022-14:26:32:270-5432</strain>
    </source>
</reference>
<protein>
    <submittedName>
        <fullName evidence="1">Uncharacterized protein</fullName>
    </submittedName>
</protein>
<evidence type="ECO:0000313" key="2">
    <source>
        <dbReference type="Proteomes" id="UP001154322"/>
    </source>
</evidence>
<dbReference type="Proteomes" id="UP001154322">
    <property type="component" value="Unassembled WGS sequence"/>
</dbReference>
<dbReference type="EMBL" id="CALYLO010000017">
    <property type="protein sequence ID" value="CAH8249494.1"/>
    <property type="molecule type" value="Genomic_DNA"/>
</dbReference>
<organism evidence="1 2">
    <name type="scientific">Paenibacillus melissococcoides</name>
    <dbReference type="NCBI Taxonomy" id="2912268"/>
    <lineage>
        <taxon>Bacteria</taxon>
        <taxon>Bacillati</taxon>
        <taxon>Bacillota</taxon>
        <taxon>Bacilli</taxon>
        <taxon>Bacillales</taxon>
        <taxon>Paenibacillaceae</taxon>
        <taxon>Paenibacillus</taxon>
    </lineage>
</organism>
<keyword evidence="2" id="KW-1185">Reference proteome</keyword>
<gene>
    <name evidence="1" type="ORF">WJ0W_006679</name>
</gene>
<proteinExistence type="predicted"/>
<evidence type="ECO:0000313" key="1">
    <source>
        <dbReference type="EMBL" id="CAH8249494.1"/>
    </source>
</evidence>
<sequence length="65" mass="7502">MQDKQNSVPDFKVEDAAVDIKIAESTEQWIETLKEKGRDVVVITPLEFRYIPSNPKRLVRSLSNK</sequence>
<name>A0ABN8UEF1_9BACL</name>
<dbReference type="RefSeq" id="WP_213430286.1">
    <property type="nucleotide sequence ID" value="NZ_AP031286.1"/>
</dbReference>
<comment type="caution">
    <text evidence="1">The sequence shown here is derived from an EMBL/GenBank/DDBJ whole genome shotgun (WGS) entry which is preliminary data.</text>
</comment>